<dbReference type="EMBL" id="GL890942">
    <property type="protein sequence ID" value="EGJ31090.1"/>
    <property type="molecule type" value="Genomic_DNA"/>
</dbReference>
<gene>
    <name evidence="1" type="ORF">LYNGBM3L_42960</name>
</gene>
<keyword evidence="2" id="KW-1185">Reference proteome</keyword>
<organism evidence="1 2">
    <name type="scientific">Moorena producens 3L</name>
    <dbReference type="NCBI Taxonomy" id="489825"/>
    <lineage>
        <taxon>Bacteria</taxon>
        <taxon>Bacillati</taxon>
        <taxon>Cyanobacteriota</taxon>
        <taxon>Cyanophyceae</taxon>
        <taxon>Coleofasciculales</taxon>
        <taxon>Coleofasciculaceae</taxon>
        <taxon>Moorena</taxon>
    </lineage>
</organism>
<name>F4XWA5_9CYAN</name>
<protein>
    <submittedName>
        <fullName evidence="1">Uncharacterized protein</fullName>
    </submittedName>
</protein>
<dbReference type="RefSeq" id="WP_008187576.1">
    <property type="nucleotide sequence ID" value="NZ_GL890942.1"/>
</dbReference>
<reference evidence="2" key="1">
    <citation type="journal article" date="2011" name="Proc. Natl. Acad. Sci. U.S.A.">
        <title>Genomic insights into the physiology and ecology of the marine filamentous cyanobacterium Lyngbya majuscula.</title>
        <authorList>
            <person name="Jones A.C."/>
            <person name="Monroe E.A."/>
            <person name="Podell S."/>
            <person name="Hess W.R."/>
            <person name="Klages S."/>
            <person name="Esquenazi E."/>
            <person name="Niessen S."/>
            <person name="Hoover H."/>
            <person name="Rothmann M."/>
            <person name="Lasken R.S."/>
            <person name="Yates J.R.III."/>
            <person name="Reinhardt R."/>
            <person name="Kube M."/>
            <person name="Burkart M.D."/>
            <person name="Allen E.E."/>
            <person name="Dorrestein P.C."/>
            <person name="Gerwick W.H."/>
            <person name="Gerwick L."/>
        </authorList>
    </citation>
    <scope>NUCLEOTIDE SEQUENCE [LARGE SCALE GENOMIC DNA]</scope>
    <source>
        <strain evidence="2">3L</strain>
    </source>
</reference>
<evidence type="ECO:0000313" key="1">
    <source>
        <dbReference type="EMBL" id="EGJ31090.1"/>
    </source>
</evidence>
<sequence>MIICPPYATECDRTDEIAKLSEFADPTLRNARFTPYFIRYLRQHFQYQRSCDARKQE</sequence>
<dbReference type="Proteomes" id="UP000003959">
    <property type="component" value="Unassembled WGS sequence"/>
</dbReference>
<evidence type="ECO:0000313" key="2">
    <source>
        <dbReference type="Proteomes" id="UP000003959"/>
    </source>
</evidence>
<dbReference type="AlphaFoldDB" id="F4XWA5"/>
<dbReference type="HOGENOM" id="CLU_2991787_0_0_3"/>
<proteinExistence type="predicted"/>
<accession>F4XWA5</accession>